<organism evidence="1">
    <name type="scientific">marine sediment metagenome</name>
    <dbReference type="NCBI Taxonomy" id="412755"/>
    <lineage>
        <taxon>unclassified sequences</taxon>
        <taxon>metagenomes</taxon>
        <taxon>ecological metagenomes</taxon>
    </lineage>
</organism>
<gene>
    <name evidence="1" type="ORF">S03H2_69593</name>
</gene>
<dbReference type="PANTHER" id="PTHR40707">
    <property type="entry name" value="POSSIBLE NUCLEASE OF RNASE H FOLD, RUVC/YQGF FAMILY"/>
    <property type="match status" value="1"/>
</dbReference>
<comment type="caution">
    <text evidence="1">The sequence shown here is derived from an EMBL/GenBank/DDBJ whole genome shotgun (WGS) entry which is preliminary data.</text>
</comment>
<feature type="non-terminal residue" evidence="1">
    <location>
        <position position="1"/>
    </location>
</feature>
<dbReference type="PANTHER" id="PTHR40707:SF1">
    <property type="entry name" value="DUF460 DOMAIN-CONTAINING PROTEIN"/>
    <property type="match status" value="1"/>
</dbReference>
<reference evidence="1" key="1">
    <citation type="journal article" date="2014" name="Front. Microbiol.">
        <title>High frequency of phylogenetically diverse reductive dehalogenase-homologous genes in deep subseafloor sedimentary metagenomes.</title>
        <authorList>
            <person name="Kawai M."/>
            <person name="Futagami T."/>
            <person name="Toyoda A."/>
            <person name="Takaki Y."/>
            <person name="Nishi S."/>
            <person name="Hori S."/>
            <person name="Arai W."/>
            <person name="Tsubouchi T."/>
            <person name="Morono Y."/>
            <person name="Uchiyama I."/>
            <person name="Ito T."/>
            <person name="Fujiyama A."/>
            <person name="Inagaki F."/>
            <person name="Takami H."/>
        </authorList>
    </citation>
    <scope>NUCLEOTIDE SEQUENCE</scope>
    <source>
        <strain evidence="1">Expedition CK06-06</strain>
    </source>
</reference>
<evidence type="ECO:0000313" key="1">
    <source>
        <dbReference type="EMBL" id="GAH98666.1"/>
    </source>
</evidence>
<dbReference type="EMBL" id="BARU01046022">
    <property type="protein sequence ID" value="GAH98666.1"/>
    <property type="molecule type" value="Genomic_DNA"/>
</dbReference>
<accession>X1JV90</accession>
<protein>
    <submittedName>
        <fullName evidence="1">Uncharacterized protein</fullName>
    </submittedName>
</protein>
<name>X1JV90_9ZZZZ</name>
<proteinExistence type="predicted"/>
<dbReference type="AlphaFoldDB" id="X1JV90"/>
<sequence>VMQHGVLVKNAHQRDSLASAYKGYIKFKNEFEKIDRKYYDKFDRSIRDEIKDLIVKGKSLIEAENVINQSLVEVKIKPLTAVKEKKDTPPISTYDLNSKIIMLQEQLDWERRKNSELYIEYRSLEEKMEYLENK</sequence>
<dbReference type="InterPro" id="IPR007408">
    <property type="entry name" value="DUF460"/>
</dbReference>